<evidence type="ECO:0000256" key="1">
    <source>
        <dbReference type="SAM" id="MobiDB-lite"/>
    </source>
</evidence>
<evidence type="ECO:0000313" key="3">
    <source>
        <dbReference type="Proteomes" id="UP001214603"/>
    </source>
</evidence>
<gene>
    <name evidence="2" type="ORF">MOBT1_000285</name>
</gene>
<protein>
    <submittedName>
        <fullName evidence="2">Uncharacterized protein</fullName>
    </submittedName>
</protein>
<name>A0AAF0IRY8_9BASI</name>
<dbReference type="AlphaFoldDB" id="A0AAF0IRY8"/>
<accession>A0AAF0IRY8</accession>
<evidence type="ECO:0000313" key="2">
    <source>
        <dbReference type="EMBL" id="WFD01609.1"/>
    </source>
</evidence>
<feature type="compositionally biased region" description="Polar residues" evidence="1">
    <location>
        <begin position="365"/>
        <end position="376"/>
    </location>
</feature>
<keyword evidence="3" id="KW-1185">Reference proteome</keyword>
<dbReference type="Proteomes" id="UP001214603">
    <property type="component" value="Chromosome 1"/>
</dbReference>
<feature type="region of interest" description="Disordered" evidence="1">
    <location>
        <begin position="1"/>
        <end position="122"/>
    </location>
</feature>
<feature type="compositionally biased region" description="Basic and acidic residues" evidence="1">
    <location>
        <begin position="24"/>
        <end position="35"/>
    </location>
</feature>
<feature type="region of interest" description="Disordered" evidence="1">
    <location>
        <begin position="356"/>
        <end position="376"/>
    </location>
</feature>
<feature type="compositionally biased region" description="Polar residues" evidence="1">
    <location>
        <begin position="39"/>
        <end position="50"/>
    </location>
</feature>
<dbReference type="EMBL" id="CP119934">
    <property type="protein sequence ID" value="WFD01609.1"/>
    <property type="molecule type" value="Genomic_DNA"/>
</dbReference>
<feature type="compositionally biased region" description="Low complexity" evidence="1">
    <location>
        <begin position="68"/>
        <end position="93"/>
    </location>
</feature>
<reference evidence="2" key="1">
    <citation type="submission" date="2023-03" db="EMBL/GenBank/DDBJ databases">
        <title>Mating type loci evolution in Malassezia.</title>
        <authorList>
            <person name="Coelho M.A."/>
        </authorList>
    </citation>
    <scope>NUCLEOTIDE SEQUENCE</scope>
    <source>
        <strain evidence="2">CBS 7876</strain>
    </source>
</reference>
<proteinExistence type="predicted"/>
<sequence length="428" mass="46890">MPSGFTFAKSAEGAKSQPAFSFAKIEKPKEPEAPKKTPFSFTKPSETSNEAPAAAPSENHAQNKETPKAPAFSFAKSEASPSPAPAFSLAKPSGQGFSFAPAQQTKATEPEPPKEAPVSRMNLSDVQVPSLSLPSLPPPSVTEEGGELQREFVKIYLSVNGELEALRKKADENSGFYRQLQASSGSPKCVDDLQDAKGWTFGDMNSIAAIAEQLQTDIDKADRVMSDCQQQVTGIQSMQLKAEIKRDETSRFLRARKDPSFAKLVHVRHLGPEHMENQQRLRRTTHMVRERMQELEDYLHTIKTAVANDKQGRTAMQAPSLDSVYRSAEHISTLAARRLGELERLSAELRELRPSASPEKVYGSESMSMTPRKTSTALDSVHALQSTLPEVTSDIDREAEEKAQYAALDSLFKARQTPLVTKASTAGT</sequence>
<organism evidence="2 3">
    <name type="scientific">Malassezia obtusa</name>
    <dbReference type="NCBI Taxonomy" id="76774"/>
    <lineage>
        <taxon>Eukaryota</taxon>
        <taxon>Fungi</taxon>
        <taxon>Dikarya</taxon>
        <taxon>Basidiomycota</taxon>
        <taxon>Ustilaginomycotina</taxon>
        <taxon>Malasseziomycetes</taxon>
        <taxon>Malasseziales</taxon>
        <taxon>Malasseziaceae</taxon>
        <taxon>Malassezia</taxon>
    </lineage>
</organism>